<sequence length="370" mass="40138">MTKAVPLLVPKLPDADALLPYLRQIDQNRWYTNFGPLARLLEERLAGMFMREPAPVQVVSVSSGTAGLELALAALQLKPGSRILVPALTFVASATAILGAGHVPLICDIDPHSWLLTPEIARQVLNETSFDAVMPVSTFGAPQPVGGWDAFTAETGIPVVIDAAGAFGNQTVGLTTRVVFSLHATKALASGEGGIVLTRQYSFAEKVRQLSNFGIDFSSGGLVFNAGENGKLSEYHAAVGLASLDQWDHIQAVRLDLQQRYQAALAQYCPRISLQQRPEQGIYPILVVCLPQGLMAREIQSSLLDHGIESRQWYCPTIDMHPAFAAYRHGELGVSHNLSRRLLGLPYFIDMQDEQIAKVCQALGELTNSV</sequence>
<dbReference type="PANTHER" id="PTHR30244">
    <property type="entry name" value="TRANSAMINASE"/>
    <property type="match status" value="1"/>
</dbReference>
<proteinExistence type="inferred from homology"/>
<dbReference type="RefSeq" id="WP_378164617.1">
    <property type="nucleotide sequence ID" value="NZ_JBHSBU010000001.1"/>
</dbReference>
<name>A0ABV8MPN5_9NEIS</name>
<reference evidence="5" key="1">
    <citation type="journal article" date="2019" name="Int. J. Syst. Evol. Microbiol.">
        <title>The Global Catalogue of Microorganisms (GCM) 10K type strain sequencing project: providing services to taxonomists for standard genome sequencing and annotation.</title>
        <authorList>
            <consortium name="The Broad Institute Genomics Platform"/>
            <consortium name="The Broad Institute Genome Sequencing Center for Infectious Disease"/>
            <person name="Wu L."/>
            <person name="Ma J."/>
        </authorList>
    </citation>
    <scope>NUCLEOTIDE SEQUENCE [LARGE SCALE GENOMIC DNA]</scope>
    <source>
        <strain evidence="5">LMG 29894</strain>
    </source>
</reference>
<dbReference type="EMBL" id="JBHSBU010000001">
    <property type="protein sequence ID" value="MFC4160127.1"/>
    <property type="molecule type" value="Genomic_DNA"/>
</dbReference>
<dbReference type="PIRSF" id="PIRSF000390">
    <property type="entry name" value="PLP_StrS"/>
    <property type="match status" value="1"/>
</dbReference>
<organism evidence="4 5">
    <name type="scientific">Chitinimonas lacunae</name>
    <dbReference type="NCBI Taxonomy" id="1963018"/>
    <lineage>
        <taxon>Bacteria</taxon>
        <taxon>Pseudomonadati</taxon>
        <taxon>Pseudomonadota</taxon>
        <taxon>Betaproteobacteria</taxon>
        <taxon>Neisseriales</taxon>
        <taxon>Chitinibacteraceae</taxon>
        <taxon>Chitinimonas</taxon>
    </lineage>
</organism>
<evidence type="ECO:0000313" key="5">
    <source>
        <dbReference type="Proteomes" id="UP001595791"/>
    </source>
</evidence>
<dbReference type="InterPro" id="IPR015424">
    <property type="entry name" value="PyrdxlP-dep_Trfase"/>
</dbReference>
<evidence type="ECO:0000256" key="2">
    <source>
        <dbReference type="ARBA" id="ARBA00037999"/>
    </source>
</evidence>
<dbReference type="SUPFAM" id="SSF53383">
    <property type="entry name" value="PLP-dependent transferases"/>
    <property type="match status" value="1"/>
</dbReference>
<evidence type="ECO:0000256" key="1">
    <source>
        <dbReference type="ARBA" id="ARBA00022898"/>
    </source>
</evidence>
<dbReference type="GO" id="GO:0008483">
    <property type="term" value="F:transaminase activity"/>
    <property type="evidence" value="ECO:0007669"/>
    <property type="project" value="UniProtKB-KW"/>
</dbReference>
<dbReference type="Proteomes" id="UP001595791">
    <property type="component" value="Unassembled WGS sequence"/>
</dbReference>
<accession>A0ABV8MPN5</accession>
<comment type="similarity">
    <text evidence="2 3">Belongs to the DegT/DnrJ/EryC1 family.</text>
</comment>
<keyword evidence="1 3" id="KW-0663">Pyridoxal phosphate</keyword>
<protein>
    <submittedName>
        <fullName evidence="4">DegT/DnrJ/EryC1/StrS family aminotransferase</fullName>
    </submittedName>
</protein>
<gene>
    <name evidence="4" type="ORF">ACFOW7_12280</name>
</gene>
<evidence type="ECO:0000256" key="3">
    <source>
        <dbReference type="RuleBase" id="RU004508"/>
    </source>
</evidence>
<dbReference type="InterPro" id="IPR000653">
    <property type="entry name" value="DegT/StrS_aminotransferase"/>
</dbReference>
<dbReference type="InterPro" id="IPR015421">
    <property type="entry name" value="PyrdxlP-dep_Trfase_major"/>
</dbReference>
<comment type="caution">
    <text evidence="4">The sequence shown here is derived from an EMBL/GenBank/DDBJ whole genome shotgun (WGS) entry which is preliminary data.</text>
</comment>
<dbReference type="Gene3D" id="3.40.640.10">
    <property type="entry name" value="Type I PLP-dependent aspartate aminotransferase-like (Major domain)"/>
    <property type="match status" value="1"/>
</dbReference>
<keyword evidence="5" id="KW-1185">Reference proteome</keyword>
<dbReference type="Pfam" id="PF01041">
    <property type="entry name" value="DegT_DnrJ_EryC1"/>
    <property type="match status" value="1"/>
</dbReference>
<keyword evidence="4" id="KW-0032">Aminotransferase</keyword>
<keyword evidence="4" id="KW-0808">Transferase</keyword>
<evidence type="ECO:0000313" key="4">
    <source>
        <dbReference type="EMBL" id="MFC4160127.1"/>
    </source>
</evidence>
<dbReference type="PANTHER" id="PTHR30244:SF9">
    <property type="entry name" value="PROTEIN RV3402C"/>
    <property type="match status" value="1"/>
</dbReference>